<proteinExistence type="inferred from homology"/>
<dbReference type="InterPro" id="IPR014710">
    <property type="entry name" value="RmlC-like_jellyroll"/>
</dbReference>
<evidence type="ECO:0000256" key="2">
    <source>
        <dbReference type="ARBA" id="ARBA00022729"/>
    </source>
</evidence>
<evidence type="ECO:0000256" key="5">
    <source>
        <dbReference type="ARBA" id="ARBA00023157"/>
    </source>
</evidence>
<dbReference type="GO" id="GO:0048316">
    <property type="term" value="P:seed development"/>
    <property type="evidence" value="ECO:0007669"/>
    <property type="project" value="UniProtKB-ARBA"/>
</dbReference>
<dbReference type="InterPro" id="IPR011051">
    <property type="entry name" value="RmlC_Cupin_sf"/>
</dbReference>
<dbReference type="GO" id="GO:0045735">
    <property type="term" value="F:nutrient reservoir activity"/>
    <property type="evidence" value="ECO:0007669"/>
    <property type="project" value="UniProtKB-KW"/>
</dbReference>
<evidence type="ECO:0000256" key="1">
    <source>
        <dbReference type="ARBA" id="ARBA00007178"/>
    </source>
</evidence>
<dbReference type="EMBL" id="CM004398">
    <property type="protein sequence ID" value="OAY34598.1"/>
    <property type="molecule type" value="Genomic_DNA"/>
</dbReference>
<feature type="chain" id="PRO_5012632523" description="Cupin type-1 domain-containing protein" evidence="6">
    <location>
        <begin position="23"/>
        <end position="415"/>
    </location>
</feature>
<dbReference type="InterPro" id="IPR050253">
    <property type="entry name" value="Seed_Storage-Functional"/>
</dbReference>
<dbReference type="InterPro" id="IPR006044">
    <property type="entry name" value="11S_seedstore_pln"/>
</dbReference>
<sequence>MAKLLLISLSLCFLLLFHGSLARQRQDLCRLDRLRALEPDQRIPCEAGMIETCNPDHEQFRCAGVAVVKPTIRSSGLLCKNMDQQQKQQVTSYRRGDIIALPGGVPHWHYNNGNEEIVAISVIGTADNIVNQLDNNPRNFYLAGNPVNKFANQYERLFEHGQQQYFLRTLGQQGSCNNVFCGMGVNLTSEVFNIDPELASKLIAEDDERGHIVRVNGKFDIVTPMSNSQGENEQYPIGGDESFCTLKMKANIADPSSTDVYYPGVGGVSNVNSHNLPILELLQLSASRVVLHKDTMMLPIWNTNADSIIYVEKGDGRVQIVDHEGRSVFDSKVTEGQVLTVPRSYVASSRAQSDILEYVVFKTNGNAITYSLAGRTSVFRALPVDVITNAFQISEKDARTFKFNRVEHLLIKKND</sequence>
<keyword evidence="4" id="KW-0708">Seed storage protein</keyword>
<feature type="domain" description="Cupin type-1" evidence="7">
    <location>
        <begin position="34"/>
        <end position="200"/>
    </location>
</feature>
<dbReference type="Gene3D" id="2.60.120.10">
    <property type="entry name" value="Jelly Rolls"/>
    <property type="match status" value="3"/>
</dbReference>
<dbReference type="PANTHER" id="PTHR31189:SF35">
    <property type="entry name" value="12S SEED STORAGE PROTEIN CRB"/>
    <property type="match status" value="1"/>
</dbReference>
<gene>
    <name evidence="8" type="ORF">MANES_12G032600</name>
</gene>
<evidence type="ECO:0000256" key="4">
    <source>
        <dbReference type="ARBA" id="ARBA00023129"/>
    </source>
</evidence>
<dbReference type="SUPFAM" id="SSF51182">
    <property type="entry name" value="RmlC-like cupins"/>
    <property type="match status" value="1"/>
</dbReference>
<evidence type="ECO:0000259" key="7">
    <source>
        <dbReference type="SMART" id="SM00835"/>
    </source>
</evidence>
<dbReference type="SMART" id="SM00835">
    <property type="entry name" value="Cupin_1"/>
    <property type="match status" value="2"/>
</dbReference>
<feature type="domain" description="Cupin type-1" evidence="7">
    <location>
        <begin position="250"/>
        <end position="399"/>
    </location>
</feature>
<dbReference type="FunFam" id="2.60.120.10:FF:000073">
    <property type="entry name" value="Glycinin G1"/>
    <property type="match status" value="1"/>
</dbReference>
<dbReference type="InterPro" id="IPR006045">
    <property type="entry name" value="Cupin_1"/>
</dbReference>
<comment type="similarity">
    <text evidence="1">Belongs to the 11S seed storage protein (globulins) family.</text>
</comment>
<dbReference type="CDD" id="cd02243">
    <property type="entry name" value="cupin_11S_legumin_C"/>
    <property type="match status" value="1"/>
</dbReference>
<feature type="signal peptide" evidence="6">
    <location>
        <begin position="1"/>
        <end position="22"/>
    </location>
</feature>
<keyword evidence="2 6" id="KW-0732">Signal</keyword>
<keyword evidence="5" id="KW-1015">Disulfide bond</keyword>
<dbReference type="PANTHER" id="PTHR31189">
    <property type="entry name" value="OS03G0336100 PROTEIN-RELATED"/>
    <property type="match status" value="1"/>
</dbReference>
<dbReference type="PRINTS" id="PR00439">
    <property type="entry name" value="11SGLOBULIN"/>
</dbReference>
<dbReference type="AlphaFoldDB" id="A0A2C9UT94"/>
<dbReference type="STRING" id="3983.A0A2C9UT94"/>
<organism evidence="8">
    <name type="scientific">Manihot esculenta</name>
    <name type="common">Cassava</name>
    <name type="synonym">Jatropha manihot</name>
    <dbReference type="NCBI Taxonomy" id="3983"/>
    <lineage>
        <taxon>Eukaryota</taxon>
        <taxon>Viridiplantae</taxon>
        <taxon>Streptophyta</taxon>
        <taxon>Embryophyta</taxon>
        <taxon>Tracheophyta</taxon>
        <taxon>Spermatophyta</taxon>
        <taxon>Magnoliopsida</taxon>
        <taxon>eudicotyledons</taxon>
        <taxon>Gunneridae</taxon>
        <taxon>Pentapetalae</taxon>
        <taxon>rosids</taxon>
        <taxon>fabids</taxon>
        <taxon>Malpighiales</taxon>
        <taxon>Euphorbiaceae</taxon>
        <taxon>Crotonoideae</taxon>
        <taxon>Manihoteae</taxon>
        <taxon>Manihot</taxon>
    </lineage>
</organism>
<evidence type="ECO:0000313" key="8">
    <source>
        <dbReference type="EMBL" id="OAY34598.1"/>
    </source>
</evidence>
<reference evidence="8" key="1">
    <citation type="submission" date="2016-02" db="EMBL/GenBank/DDBJ databases">
        <title>WGS assembly of Manihot esculenta.</title>
        <authorList>
            <person name="Bredeson J.V."/>
            <person name="Prochnik S.E."/>
            <person name="Lyons J.B."/>
            <person name="Schmutz J."/>
            <person name="Grimwood J."/>
            <person name="Vrebalov J."/>
            <person name="Bart R.S."/>
            <person name="Amuge T."/>
            <person name="Ferguson M.E."/>
            <person name="Green R."/>
            <person name="Putnam N."/>
            <person name="Stites J."/>
            <person name="Rounsley S."/>
            <person name="Rokhsar D.S."/>
        </authorList>
    </citation>
    <scope>NUCLEOTIDE SEQUENCE [LARGE SCALE GENOMIC DNA]</scope>
    <source>
        <tissue evidence="8">Leaf</tissue>
    </source>
</reference>
<name>A0A2C9UT94_MANES</name>
<accession>A0A2C9UT94</accession>
<evidence type="ECO:0000256" key="3">
    <source>
        <dbReference type="ARBA" id="ARBA00022761"/>
    </source>
</evidence>
<evidence type="ECO:0000256" key="6">
    <source>
        <dbReference type="SAM" id="SignalP"/>
    </source>
</evidence>
<dbReference type="CDD" id="cd02242">
    <property type="entry name" value="cupin_11S_legumin_N"/>
    <property type="match status" value="1"/>
</dbReference>
<protein>
    <recommendedName>
        <fullName evidence="7">Cupin type-1 domain-containing protein</fullName>
    </recommendedName>
</protein>
<dbReference type="Pfam" id="PF00190">
    <property type="entry name" value="Cupin_1"/>
    <property type="match status" value="2"/>
</dbReference>
<keyword evidence="3" id="KW-0758">Storage protein</keyword>